<dbReference type="Pfam" id="PF08751">
    <property type="entry name" value="TrwC"/>
    <property type="match status" value="1"/>
</dbReference>
<accession>A0A511DJ82</accession>
<evidence type="ECO:0000313" key="3">
    <source>
        <dbReference type="Proteomes" id="UP000321685"/>
    </source>
</evidence>
<name>A0A511DJ82_9PSEU</name>
<proteinExistence type="predicted"/>
<dbReference type="Pfam" id="PF13604">
    <property type="entry name" value="AAA_30"/>
    <property type="match status" value="1"/>
</dbReference>
<feature type="domain" description="TrwC relaxase" evidence="1">
    <location>
        <begin position="14"/>
        <end position="364"/>
    </location>
</feature>
<dbReference type="EMBL" id="BJVJ01000024">
    <property type="protein sequence ID" value="GEL23844.1"/>
    <property type="molecule type" value="Genomic_DNA"/>
</dbReference>
<dbReference type="NCBIfam" id="NF041492">
    <property type="entry name" value="MobF"/>
    <property type="match status" value="1"/>
</dbReference>
<dbReference type="SUPFAM" id="SSF52540">
    <property type="entry name" value="P-loop containing nucleoside triphosphate hydrolases"/>
    <property type="match status" value="2"/>
</dbReference>
<dbReference type="InterPro" id="IPR027417">
    <property type="entry name" value="P-loop_NTPase"/>
</dbReference>
<comment type="caution">
    <text evidence="2">The sequence shown here is derived from an EMBL/GenBank/DDBJ whole genome shotgun (WGS) entry which is preliminary data.</text>
</comment>
<sequence>MVVVLRISNGYSPDYLLKQVATGRENYYTGAVAEGEPPGRWWGAGAERLGLRGLVEAQDMRAVYERFLDPRAEGFTDPNQWGELPTLGQTGRRYKSEDELYAAAVEREPSASAERRVELRTEAGKAARRNVAFYDMTFSVQKSVTLLHTAFEAKETAARAAGDEAVAEAWGQFRQAVEEAIWAGNNAGLAYMAEHAGYTRVGHHGGPAGRHADAHDWVVASFFQHDSRDHDPQLHVHNTILNRVEGPDRGWRTVDGRSLHRWRPAGAAVAERTTEERLTATLGLPIATRPDGKAREIVGVAPEAMALISSRRRAVTAKAAELIEGFEARHGRAPTSYERERLSQHATLITRRAKSHTGETRDQLLDRIDARIRGEIAGGLAGVADAALAARAEGGPAVQAWSPTAVIETALADVQSRKAAWTRADLTAAINAALPDHLGLVEGGDVGRLLDDLTTQALRAATPLDAARPAIDALPATLRLANGESAYQQPGAQLYATPDQVRTERFLVAATADRGAAALPREQVRRFLDQVAESGIELGVDQAAAVRGVLTSGARIESLVGPAGTGKSFVVGAIARGWATAPHAEGELAGRVFGLATSQVATDVLAGEGLAARNVARWLATQDRLATAPAEGQAQPDDAEWALQGGDLVVVDESAMTDTPALAAIHRHVDAAGAKMLLVGDHKQLAAVGAGGGMDLLANAGARYELAEARRFTADWERAASLRLRAGDESVLRDYFEHGRLLDAGTVEQAEQSATTAWLADTLAGRHSLLIVGTNDQAARLSAQLRAELVRLGRVAEDGVPLGLQGTYAGVGDLIEARRNGWHLAGVEGNRRGPLNRETYRVTATRPDGGLEVAPIAGRGPDGELLGETMVLPGDYVAEHVALGYASTVHAAQGATVDTSHTVVTGRTGPAALYVGLSRGRETNIAHVTTTTAVEDPAHGRPDQTQQRHPVAVLAGLLDPDDQTVARSALATAASSAAEIDSLRAAVELLADAAHLAATERTIGWLDQLTADGALSRADRVRIAAEDGAASLTRILRRTELAGHDPRAVLAAAIEGRPLEGARNLTNVIHTRITDSGLRLDPVADTWAARVPKLDDPQWQTYVDQLAGVVDEHTTALGAAALAEPPAWAVAAFGPPPHDSDSEGRVRWQAAVATVAAHRELAGHTDGASDVDVLGRAPKPGQVEHYAAFRAAWQALGRPEIGRDAAELSDGQLRMRIRSAARDEMWAPRYVGNELAATHQAADAHRRTATLREAEARSAADPAERARLQREATDAAALVQTLDARAGQLQELDDARARWLAHTAGNRAAADEATLLLADRHADTEPEQLVTAEEWLAAARDAEAAEDPYRDITEADLADAETDRDVDTAATIDDVTSDRGEDTVVVETAVADLREVAARESRPTGEDTVRVPSADEVTAALDRAARSLHEIQARELADQQAEDERRAAELARWHTDDAADYHAVDDQADNWNAGWTAEDTYDSGHDLAPT</sequence>
<gene>
    <name evidence="2" type="ORF">PSU4_27980</name>
</gene>
<reference evidence="2 3" key="1">
    <citation type="submission" date="2019-07" db="EMBL/GenBank/DDBJ databases">
        <title>Whole genome shotgun sequence of Pseudonocardia sulfidoxydans NBRC 16205.</title>
        <authorList>
            <person name="Hosoyama A."/>
            <person name="Uohara A."/>
            <person name="Ohji S."/>
            <person name="Ichikawa N."/>
        </authorList>
    </citation>
    <scope>NUCLEOTIDE SEQUENCE [LARGE SCALE GENOMIC DNA]</scope>
    <source>
        <strain evidence="2 3">NBRC 16205</strain>
    </source>
</reference>
<evidence type="ECO:0000313" key="2">
    <source>
        <dbReference type="EMBL" id="GEL23844.1"/>
    </source>
</evidence>
<dbReference type="Gene3D" id="3.40.50.300">
    <property type="entry name" value="P-loop containing nucleotide triphosphate hydrolases"/>
    <property type="match status" value="1"/>
</dbReference>
<dbReference type="OrthoDB" id="4524286at2"/>
<protein>
    <recommendedName>
        <fullName evidence="1">TrwC relaxase domain-containing protein</fullName>
    </recommendedName>
</protein>
<dbReference type="InterPro" id="IPR014862">
    <property type="entry name" value="TrwC"/>
</dbReference>
<organism evidence="2 3">
    <name type="scientific">Pseudonocardia sulfidoxydans NBRC 16205</name>
    <dbReference type="NCBI Taxonomy" id="1223511"/>
    <lineage>
        <taxon>Bacteria</taxon>
        <taxon>Bacillati</taxon>
        <taxon>Actinomycetota</taxon>
        <taxon>Actinomycetes</taxon>
        <taxon>Pseudonocardiales</taxon>
        <taxon>Pseudonocardiaceae</taxon>
        <taxon>Pseudonocardia</taxon>
    </lineage>
</organism>
<dbReference type="SUPFAM" id="SSF55464">
    <property type="entry name" value="Origin of replication-binding domain, RBD-like"/>
    <property type="match status" value="1"/>
</dbReference>
<dbReference type="Proteomes" id="UP000321685">
    <property type="component" value="Unassembled WGS sequence"/>
</dbReference>
<dbReference type="CDD" id="cd18809">
    <property type="entry name" value="SF1_C_RecD"/>
    <property type="match status" value="1"/>
</dbReference>
<keyword evidence="3" id="KW-1185">Reference proteome</keyword>
<evidence type="ECO:0000259" key="1">
    <source>
        <dbReference type="Pfam" id="PF08751"/>
    </source>
</evidence>